<comment type="caution">
    <text evidence="3">The sequence shown here is derived from an EMBL/GenBank/DDBJ whole genome shotgun (WGS) entry which is preliminary data.</text>
</comment>
<organism evidence="3 4">
    <name type="scientific">Phytophthora lilii</name>
    <dbReference type="NCBI Taxonomy" id="2077276"/>
    <lineage>
        <taxon>Eukaryota</taxon>
        <taxon>Sar</taxon>
        <taxon>Stramenopiles</taxon>
        <taxon>Oomycota</taxon>
        <taxon>Peronosporomycetes</taxon>
        <taxon>Peronosporales</taxon>
        <taxon>Peronosporaceae</taxon>
        <taxon>Phytophthora</taxon>
    </lineage>
</organism>
<dbReference type="Proteomes" id="UP001165083">
    <property type="component" value="Unassembled WGS sequence"/>
</dbReference>
<dbReference type="EMBL" id="BSXW01000712">
    <property type="protein sequence ID" value="GMF28404.1"/>
    <property type="molecule type" value="Genomic_DNA"/>
</dbReference>
<protein>
    <submittedName>
        <fullName evidence="3">Unnamed protein product</fullName>
    </submittedName>
</protein>
<evidence type="ECO:0000256" key="2">
    <source>
        <dbReference type="SAM" id="MobiDB-lite"/>
    </source>
</evidence>
<proteinExistence type="predicted"/>
<dbReference type="AlphaFoldDB" id="A0A9W6U948"/>
<accession>A0A9W6U948</accession>
<feature type="coiled-coil region" evidence="1">
    <location>
        <begin position="76"/>
        <end position="103"/>
    </location>
</feature>
<evidence type="ECO:0000313" key="4">
    <source>
        <dbReference type="Proteomes" id="UP001165083"/>
    </source>
</evidence>
<keyword evidence="1" id="KW-0175">Coiled coil</keyword>
<dbReference type="OrthoDB" id="95819at2759"/>
<evidence type="ECO:0000313" key="3">
    <source>
        <dbReference type="EMBL" id="GMF28404.1"/>
    </source>
</evidence>
<sequence length="306" mass="34206">MADRACQPTSFGSDGFDQLLDDVAPTLLDFLDALDTKADALPAPRHSLPSVEVKEEASSSAAAAKDKPKTKSNTWRQRQRLEVLRLRDEVKQLDAELKKRKLAAGVRSTLPPVSSVGAALAIKRPAARKLLNESWRDAAFRESLARQMADVENERLHKVMRMQVKHARKLYRMMTQQMTTAVVAQALGCRPGLTGDECYPPSDNNAVFRKLLAELDDHGGSMNSIFVTSGFYGGSGSRKDNSQVTINRTRGLQVQVVSRYTVPFTVEATERAVWEVLTRINEKESRVAYSEVRLCVHVRWQYLKSC</sequence>
<keyword evidence="4" id="KW-1185">Reference proteome</keyword>
<reference evidence="3" key="1">
    <citation type="submission" date="2023-04" db="EMBL/GenBank/DDBJ databases">
        <title>Phytophthora lilii NBRC 32176.</title>
        <authorList>
            <person name="Ichikawa N."/>
            <person name="Sato H."/>
            <person name="Tonouchi N."/>
        </authorList>
    </citation>
    <scope>NUCLEOTIDE SEQUENCE</scope>
    <source>
        <strain evidence="3">NBRC 32176</strain>
    </source>
</reference>
<name>A0A9W6U948_9STRA</name>
<feature type="region of interest" description="Disordered" evidence="2">
    <location>
        <begin position="41"/>
        <end position="76"/>
    </location>
</feature>
<gene>
    <name evidence="3" type="ORF">Plil01_001196000</name>
</gene>
<evidence type="ECO:0000256" key="1">
    <source>
        <dbReference type="SAM" id="Coils"/>
    </source>
</evidence>